<evidence type="ECO:0000256" key="1">
    <source>
        <dbReference type="ARBA" id="ARBA00009437"/>
    </source>
</evidence>
<dbReference type="AlphaFoldDB" id="A0A6L7GAS8"/>
<name>A0A6L7GAS8_9RHOB</name>
<comment type="caution">
    <text evidence="6">The sequence shown here is derived from an EMBL/GenBank/DDBJ whole genome shotgun (WGS) entry which is preliminary data.</text>
</comment>
<keyword evidence="3" id="KW-0238">DNA-binding</keyword>
<dbReference type="Pfam" id="PF03466">
    <property type="entry name" value="LysR_substrate"/>
    <property type="match status" value="1"/>
</dbReference>
<evidence type="ECO:0000313" key="6">
    <source>
        <dbReference type="EMBL" id="MXN20697.1"/>
    </source>
</evidence>
<keyword evidence="4" id="KW-0804">Transcription</keyword>
<dbReference type="SUPFAM" id="SSF53850">
    <property type="entry name" value="Periplasmic binding protein-like II"/>
    <property type="match status" value="1"/>
</dbReference>
<evidence type="ECO:0000256" key="3">
    <source>
        <dbReference type="ARBA" id="ARBA00023125"/>
    </source>
</evidence>
<keyword evidence="7" id="KW-1185">Reference proteome</keyword>
<dbReference type="CDD" id="cd05466">
    <property type="entry name" value="PBP2_LTTR_substrate"/>
    <property type="match status" value="1"/>
</dbReference>
<feature type="domain" description="HTH lysR-type" evidence="5">
    <location>
        <begin position="11"/>
        <end position="67"/>
    </location>
</feature>
<dbReference type="Pfam" id="PF00126">
    <property type="entry name" value="HTH_1"/>
    <property type="match status" value="1"/>
</dbReference>
<dbReference type="PANTHER" id="PTHR30126">
    <property type="entry name" value="HTH-TYPE TRANSCRIPTIONAL REGULATOR"/>
    <property type="match status" value="1"/>
</dbReference>
<evidence type="ECO:0000313" key="7">
    <source>
        <dbReference type="Proteomes" id="UP000477911"/>
    </source>
</evidence>
<dbReference type="SUPFAM" id="SSF46785">
    <property type="entry name" value="Winged helix' DNA-binding domain"/>
    <property type="match status" value="1"/>
</dbReference>
<gene>
    <name evidence="6" type="ORF">GR170_22940</name>
</gene>
<dbReference type="Gene3D" id="3.40.190.10">
    <property type="entry name" value="Periplasmic binding protein-like II"/>
    <property type="match status" value="1"/>
</dbReference>
<dbReference type="InterPro" id="IPR036390">
    <property type="entry name" value="WH_DNA-bd_sf"/>
</dbReference>
<dbReference type="EMBL" id="WUMU01000034">
    <property type="protein sequence ID" value="MXN20697.1"/>
    <property type="molecule type" value="Genomic_DNA"/>
</dbReference>
<dbReference type="GO" id="GO:0000976">
    <property type="term" value="F:transcription cis-regulatory region binding"/>
    <property type="evidence" value="ECO:0007669"/>
    <property type="project" value="TreeGrafter"/>
</dbReference>
<dbReference type="Proteomes" id="UP000477911">
    <property type="component" value="Unassembled WGS sequence"/>
</dbReference>
<dbReference type="RefSeq" id="WP_160896821.1">
    <property type="nucleotide sequence ID" value="NZ_WUMU01000034.1"/>
</dbReference>
<protein>
    <submittedName>
        <fullName evidence="6">LysR family transcriptional regulator</fullName>
    </submittedName>
</protein>
<dbReference type="InterPro" id="IPR000847">
    <property type="entry name" value="LysR_HTH_N"/>
</dbReference>
<dbReference type="GO" id="GO:0003700">
    <property type="term" value="F:DNA-binding transcription factor activity"/>
    <property type="evidence" value="ECO:0007669"/>
    <property type="project" value="InterPro"/>
</dbReference>
<proteinExistence type="inferred from homology"/>
<dbReference type="PROSITE" id="PS50931">
    <property type="entry name" value="HTH_LYSR"/>
    <property type="match status" value="1"/>
</dbReference>
<dbReference type="InterPro" id="IPR005119">
    <property type="entry name" value="LysR_subst-bd"/>
</dbReference>
<organism evidence="6 7">
    <name type="scientific">Pseudooceanicola albus</name>
    <dbReference type="NCBI Taxonomy" id="2692189"/>
    <lineage>
        <taxon>Bacteria</taxon>
        <taxon>Pseudomonadati</taxon>
        <taxon>Pseudomonadota</taxon>
        <taxon>Alphaproteobacteria</taxon>
        <taxon>Rhodobacterales</taxon>
        <taxon>Paracoccaceae</taxon>
        <taxon>Pseudooceanicola</taxon>
    </lineage>
</organism>
<evidence type="ECO:0000259" key="5">
    <source>
        <dbReference type="PROSITE" id="PS50931"/>
    </source>
</evidence>
<accession>A0A6L7GAS8</accession>
<evidence type="ECO:0000256" key="4">
    <source>
        <dbReference type="ARBA" id="ARBA00023163"/>
    </source>
</evidence>
<dbReference type="PANTHER" id="PTHR30126:SF98">
    <property type="entry name" value="HTH-TYPE TRANSCRIPTIONAL ACTIVATOR BAUR"/>
    <property type="match status" value="1"/>
</dbReference>
<sequence>MARLQAPQDSDIRLLRHFCAIVDEGGFSAAQAALGVSQSVLSESVKALELRLGASLCQRGPKGFRLFPEGEATYKAAQRLFAEVEVFRASTSDLSRLAQHEVSVAVQESILEHPKSRIPEALARLQDSHPNVHFHLEVMLGTQVIGRVADGLMHVGIGIPGETRAQLYVRPLFEERSMLCCGVGHPFFNRVSDGLRTEEVDAVAHVTSGKVESFFSAPIDAQARGDVGRGARAQLALILSGRNVGYVPRHIAAPLLASGKLKELCPGGKSMPLTNTVYAMTGPSSKDIAVVRYLVDIMAKIHSDELLTT</sequence>
<keyword evidence="2" id="KW-0805">Transcription regulation</keyword>
<evidence type="ECO:0000256" key="2">
    <source>
        <dbReference type="ARBA" id="ARBA00023015"/>
    </source>
</evidence>
<dbReference type="Gene3D" id="1.10.10.10">
    <property type="entry name" value="Winged helix-like DNA-binding domain superfamily/Winged helix DNA-binding domain"/>
    <property type="match status" value="1"/>
</dbReference>
<dbReference type="InterPro" id="IPR036388">
    <property type="entry name" value="WH-like_DNA-bd_sf"/>
</dbReference>
<reference evidence="6 7" key="1">
    <citation type="submission" date="2019-12" db="EMBL/GenBank/DDBJ databases">
        <authorList>
            <person name="Li M."/>
        </authorList>
    </citation>
    <scope>NUCLEOTIDE SEQUENCE [LARGE SCALE GENOMIC DNA]</scope>
    <source>
        <strain evidence="6 7">GBMRC 2024</strain>
    </source>
</reference>
<comment type="similarity">
    <text evidence="1">Belongs to the LysR transcriptional regulatory family.</text>
</comment>